<evidence type="ECO:0000313" key="11">
    <source>
        <dbReference type="EMBL" id="AGP39574.1"/>
    </source>
</evidence>
<sequence length="399" mass="41552">MAEFLMPSLGADMEAGTLVKWRRAAGDRVARDDVIAEVETEKGIVEVEVFASGLIERLLVEPGQKVPVGTPLAVIREEGEAAAGAPPRAAPAAPVAPAPPSPPPASTAAPHAAAPPPPAPLAPGPRVSPRARRRAQELGVDLARVQGTGPDGAVEAVDVERAAAAGTKKAAADAILKEAAARMRRAIAATMARSKREAPHFYLGTTIDVGAAMSWIERENAARSVAERLLPGALLLKAAALALRDVPELNARWDGDDAPPAPRIHLGVAVSLRGGGLVAPALHDADRLPLAELMADLKDLVQRARAGTLRSSEMSDPTITVTSLGERGVETVFPVIFPPQVAIVGFGKIAERPWVVEGRVVPRPVVSATLAADHRVTDGHRAAAYLASLDALLQRPEGL</sequence>
<dbReference type="EC" id="2.3.1.-" evidence="7"/>
<proteinExistence type="inferred from homology"/>
<dbReference type="GO" id="GO:0016407">
    <property type="term" value="F:acetyltransferase activity"/>
    <property type="evidence" value="ECO:0007669"/>
    <property type="project" value="TreeGrafter"/>
</dbReference>
<dbReference type="InterPro" id="IPR000089">
    <property type="entry name" value="Biotin_lipoyl"/>
</dbReference>
<protein>
    <recommendedName>
        <fullName evidence="7">Dihydrolipoamide acetyltransferase component of pyruvate dehydrogenase complex</fullName>
        <ecNumber evidence="7">2.3.1.-</ecNumber>
    </recommendedName>
</protein>
<accession>S4Y444</accession>
<comment type="similarity">
    <text evidence="2 7">Belongs to the 2-oxoacid dehydrogenase family.</text>
</comment>
<comment type="cofactor">
    <cofactor evidence="1 7">
        <name>(R)-lipoate</name>
        <dbReference type="ChEBI" id="CHEBI:83088"/>
    </cofactor>
</comment>
<dbReference type="Pfam" id="PF00198">
    <property type="entry name" value="2-oxoacid_dh"/>
    <property type="match status" value="1"/>
</dbReference>
<dbReference type="KEGG" id="scu:SCE1572_36840"/>
<feature type="compositionally biased region" description="Pro residues" evidence="8">
    <location>
        <begin position="113"/>
        <end position="123"/>
    </location>
</feature>
<name>S4Y444_SORCE</name>
<dbReference type="STRING" id="1254432.SCE1572_36840"/>
<feature type="compositionally biased region" description="Pro residues" evidence="8">
    <location>
        <begin position="94"/>
        <end position="105"/>
    </location>
</feature>
<evidence type="ECO:0000256" key="2">
    <source>
        <dbReference type="ARBA" id="ARBA00007317"/>
    </source>
</evidence>
<dbReference type="InterPro" id="IPR011053">
    <property type="entry name" value="Single_hybrid_motif"/>
</dbReference>
<evidence type="ECO:0000256" key="8">
    <source>
        <dbReference type="SAM" id="MobiDB-lite"/>
    </source>
</evidence>
<gene>
    <name evidence="11" type="ORF">SCE1572_36840</name>
</gene>
<dbReference type="SUPFAM" id="SSF47005">
    <property type="entry name" value="Peripheral subunit-binding domain of 2-oxo acid dehydrogenase complex"/>
    <property type="match status" value="1"/>
</dbReference>
<dbReference type="GO" id="GO:0031405">
    <property type="term" value="F:lipoic acid binding"/>
    <property type="evidence" value="ECO:0007669"/>
    <property type="project" value="TreeGrafter"/>
</dbReference>
<evidence type="ECO:0000259" key="9">
    <source>
        <dbReference type="PROSITE" id="PS50968"/>
    </source>
</evidence>
<dbReference type="SUPFAM" id="SSF52777">
    <property type="entry name" value="CoA-dependent acyltransferases"/>
    <property type="match status" value="1"/>
</dbReference>
<dbReference type="Pfam" id="PF00364">
    <property type="entry name" value="Biotin_lipoyl"/>
    <property type="match status" value="1"/>
</dbReference>
<keyword evidence="6 7" id="KW-0012">Acyltransferase</keyword>
<dbReference type="InterPro" id="IPR003016">
    <property type="entry name" value="2-oxoA_DH_lipoyl-BS"/>
</dbReference>
<dbReference type="PROSITE" id="PS00189">
    <property type="entry name" value="LIPOYL"/>
    <property type="match status" value="1"/>
</dbReference>
<evidence type="ECO:0000256" key="7">
    <source>
        <dbReference type="RuleBase" id="RU003423"/>
    </source>
</evidence>
<dbReference type="EMBL" id="CP003969">
    <property type="protein sequence ID" value="AGP39574.1"/>
    <property type="molecule type" value="Genomic_DNA"/>
</dbReference>
<dbReference type="RefSeq" id="WP_020739254.1">
    <property type="nucleotide sequence ID" value="NC_021658.1"/>
</dbReference>
<dbReference type="PROSITE" id="PS50968">
    <property type="entry name" value="BIOTINYL_LIPOYL"/>
    <property type="match status" value="1"/>
</dbReference>
<evidence type="ECO:0000256" key="6">
    <source>
        <dbReference type="ARBA" id="ARBA00023315"/>
    </source>
</evidence>
<dbReference type="AlphaFoldDB" id="S4Y444"/>
<evidence type="ECO:0000256" key="3">
    <source>
        <dbReference type="ARBA" id="ARBA00011484"/>
    </source>
</evidence>
<dbReference type="Proteomes" id="UP000014803">
    <property type="component" value="Chromosome"/>
</dbReference>
<dbReference type="GO" id="GO:0005737">
    <property type="term" value="C:cytoplasm"/>
    <property type="evidence" value="ECO:0007669"/>
    <property type="project" value="TreeGrafter"/>
</dbReference>
<dbReference type="CDD" id="cd06849">
    <property type="entry name" value="lipoyl_domain"/>
    <property type="match status" value="1"/>
</dbReference>
<dbReference type="PANTHER" id="PTHR43178:SF5">
    <property type="entry name" value="LIPOAMIDE ACYLTRANSFERASE COMPONENT OF BRANCHED-CHAIN ALPHA-KETO ACID DEHYDROGENASE COMPLEX, MITOCHONDRIAL"/>
    <property type="match status" value="1"/>
</dbReference>
<keyword evidence="5 7" id="KW-0450">Lipoyl</keyword>
<dbReference type="InterPro" id="IPR023213">
    <property type="entry name" value="CAT-like_dom_sf"/>
</dbReference>
<evidence type="ECO:0000259" key="10">
    <source>
        <dbReference type="PROSITE" id="PS51826"/>
    </source>
</evidence>
<dbReference type="PATRIC" id="fig|1254432.3.peg.8346"/>
<keyword evidence="4 7" id="KW-0808">Transferase</keyword>
<feature type="domain" description="Lipoyl-binding" evidence="9">
    <location>
        <begin position="1"/>
        <end position="76"/>
    </location>
</feature>
<evidence type="ECO:0000256" key="1">
    <source>
        <dbReference type="ARBA" id="ARBA00001938"/>
    </source>
</evidence>
<evidence type="ECO:0000313" key="12">
    <source>
        <dbReference type="Proteomes" id="UP000014803"/>
    </source>
</evidence>
<dbReference type="SUPFAM" id="SSF51230">
    <property type="entry name" value="Single hybrid motif"/>
    <property type="match status" value="1"/>
</dbReference>
<evidence type="ECO:0000256" key="5">
    <source>
        <dbReference type="ARBA" id="ARBA00022823"/>
    </source>
</evidence>
<dbReference type="InterPro" id="IPR036625">
    <property type="entry name" value="E3-bd_dom_sf"/>
</dbReference>
<feature type="domain" description="Peripheral subunit-binding (PSBD)" evidence="10">
    <location>
        <begin position="126"/>
        <end position="163"/>
    </location>
</feature>
<dbReference type="PANTHER" id="PTHR43178">
    <property type="entry name" value="DIHYDROLIPOAMIDE ACETYLTRANSFERASE COMPONENT OF PYRUVATE DEHYDROGENASE COMPLEX"/>
    <property type="match status" value="1"/>
</dbReference>
<dbReference type="InterPro" id="IPR004167">
    <property type="entry name" value="PSBD"/>
</dbReference>
<organism evidence="11 12">
    <name type="scientific">Sorangium cellulosum So0157-2</name>
    <dbReference type="NCBI Taxonomy" id="1254432"/>
    <lineage>
        <taxon>Bacteria</taxon>
        <taxon>Pseudomonadati</taxon>
        <taxon>Myxococcota</taxon>
        <taxon>Polyangia</taxon>
        <taxon>Polyangiales</taxon>
        <taxon>Polyangiaceae</taxon>
        <taxon>Sorangium</taxon>
    </lineage>
</organism>
<dbReference type="HOGENOM" id="CLU_016733_10_2_7"/>
<dbReference type="Pfam" id="PF02817">
    <property type="entry name" value="E3_binding"/>
    <property type="match status" value="1"/>
</dbReference>
<dbReference type="InterPro" id="IPR001078">
    <property type="entry name" value="2-oxoacid_DH_actylTfrase"/>
</dbReference>
<evidence type="ECO:0000256" key="4">
    <source>
        <dbReference type="ARBA" id="ARBA00022679"/>
    </source>
</evidence>
<dbReference type="Gene3D" id="4.10.320.10">
    <property type="entry name" value="E3-binding domain"/>
    <property type="match status" value="1"/>
</dbReference>
<dbReference type="InterPro" id="IPR050743">
    <property type="entry name" value="2-oxoacid_DH_E2_comp"/>
</dbReference>
<dbReference type="Gene3D" id="2.40.50.100">
    <property type="match status" value="1"/>
</dbReference>
<comment type="subunit">
    <text evidence="3">Forms a 24-polypeptide structural core with octahedral symmetry.</text>
</comment>
<dbReference type="PROSITE" id="PS51826">
    <property type="entry name" value="PSBD"/>
    <property type="match status" value="1"/>
</dbReference>
<dbReference type="OrthoDB" id="9805770at2"/>
<feature type="region of interest" description="Disordered" evidence="8">
    <location>
        <begin position="79"/>
        <end position="137"/>
    </location>
</feature>
<dbReference type="Gene3D" id="3.30.559.10">
    <property type="entry name" value="Chloramphenicol acetyltransferase-like domain"/>
    <property type="match status" value="1"/>
</dbReference>
<feature type="compositionally biased region" description="Low complexity" evidence="8">
    <location>
        <begin position="81"/>
        <end position="93"/>
    </location>
</feature>
<reference evidence="11 12" key="1">
    <citation type="journal article" date="2013" name="Sci. Rep.">
        <title>Extraordinary expansion of a Sorangium cellulosum genome from an alkaline milieu.</title>
        <authorList>
            <person name="Han K."/>
            <person name="Li Z.F."/>
            <person name="Peng R."/>
            <person name="Zhu L.P."/>
            <person name="Zhou T."/>
            <person name="Wang L.G."/>
            <person name="Li S.G."/>
            <person name="Zhang X.B."/>
            <person name="Hu W."/>
            <person name="Wu Z.H."/>
            <person name="Qin N."/>
            <person name="Li Y.Z."/>
        </authorList>
    </citation>
    <scope>NUCLEOTIDE SEQUENCE [LARGE SCALE GENOMIC DNA]</scope>
    <source>
        <strain evidence="11 12">So0157-2</strain>
    </source>
</reference>
<dbReference type="eggNOG" id="COG0508">
    <property type="taxonomic scope" value="Bacteria"/>
</dbReference>